<dbReference type="EMBL" id="CM039431">
    <property type="protein sequence ID" value="KAI4334649.1"/>
    <property type="molecule type" value="Genomic_DNA"/>
</dbReference>
<reference evidence="1 2" key="1">
    <citation type="journal article" date="2022" name="DNA Res.">
        <title>Chromosomal-level genome assembly of the orchid tree Bauhinia variegata (Leguminosae; Cercidoideae) supports the allotetraploid origin hypothesis of Bauhinia.</title>
        <authorList>
            <person name="Zhong Y."/>
            <person name="Chen Y."/>
            <person name="Zheng D."/>
            <person name="Pang J."/>
            <person name="Liu Y."/>
            <person name="Luo S."/>
            <person name="Meng S."/>
            <person name="Qian L."/>
            <person name="Wei D."/>
            <person name="Dai S."/>
            <person name="Zhou R."/>
        </authorList>
    </citation>
    <scope>NUCLEOTIDE SEQUENCE [LARGE SCALE GENOMIC DNA]</scope>
    <source>
        <strain evidence="1">BV-YZ2020</strain>
    </source>
</reference>
<evidence type="ECO:0000313" key="2">
    <source>
        <dbReference type="Proteomes" id="UP000828941"/>
    </source>
</evidence>
<protein>
    <submittedName>
        <fullName evidence="1">Uncharacterized protein</fullName>
    </submittedName>
</protein>
<keyword evidence="2" id="KW-1185">Reference proteome</keyword>
<gene>
    <name evidence="1" type="ORF">L6164_013367</name>
</gene>
<proteinExistence type="predicted"/>
<sequence length="436" mass="49398">MMIRSSSPIVLLLLWFLRGAIFGLSLSRGNSHLLCNRRDRDILLQFRKGVEDPSRLLSSWSNGEDCCEWIGVQCHNITGKFSKLNLNINQKNDSLQRLAGEINLCVLQLDSLNYLDLSDNNFTVIHDSRNDRQRYYNSSLLAPHHQNANISSLHYLDLSWNSYLKIDNLKWLSHIPSLKYLEMSGIDLHRETDCLHSISTQLPSLLELRLEDCNLDSVSKSPPYVNFTSFTRLHFPSNNFNSKVLEWLSNIGDSLSYLDLDGNHIDGITDTLLNLQNLKYLSLNSNKLYGTIPQWLGQYKNLQELDLSGNSFHGSIPLELGNLSSLIHLDVSDNHLNGSLPESLHKLSSFEILNVAGNSLGGVLSESNFINLTNLKVLDMTSSTFLFNVSSDWIPPFQLTDLLLESCILGPEFPTMDIYAEISRSSLYSQHWNHIG</sequence>
<name>A0ACB9NE74_BAUVA</name>
<accession>A0ACB9NE74</accession>
<organism evidence="1 2">
    <name type="scientific">Bauhinia variegata</name>
    <name type="common">Purple orchid tree</name>
    <name type="synonym">Phanera variegata</name>
    <dbReference type="NCBI Taxonomy" id="167791"/>
    <lineage>
        <taxon>Eukaryota</taxon>
        <taxon>Viridiplantae</taxon>
        <taxon>Streptophyta</taxon>
        <taxon>Embryophyta</taxon>
        <taxon>Tracheophyta</taxon>
        <taxon>Spermatophyta</taxon>
        <taxon>Magnoliopsida</taxon>
        <taxon>eudicotyledons</taxon>
        <taxon>Gunneridae</taxon>
        <taxon>Pentapetalae</taxon>
        <taxon>rosids</taxon>
        <taxon>fabids</taxon>
        <taxon>Fabales</taxon>
        <taxon>Fabaceae</taxon>
        <taxon>Cercidoideae</taxon>
        <taxon>Cercideae</taxon>
        <taxon>Bauhiniinae</taxon>
        <taxon>Bauhinia</taxon>
    </lineage>
</organism>
<comment type="caution">
    <text evidence="1">The sequence shown here is derived from an EMBL/GenBank/DDBJ whole genome shotgun (WGS) entry which is preliminary data.</text>
</comment>
<evidence type="ECO:0000313" key="1">
    <source>
        <dbReference type="EMBL" id="KAI4334649.1"/>
    </source>
</evidence>
<dbReference type="Proteomes" id="UP000828941">
    <property type="component" value="Chromosome 6"/>
</dbReference>